<keyword evidence="5" id="KW-0830">Ubiquinone</keyword>
<comment type="similarity">
    <text evidence="5 6">Belongs to the complex I subunit 1 family.</text>
</comment>
<comment type="function">
    <text evidence="5">NDH-1 shuttles electrons from NADH, via FMN and iron-sulfur (Fe-S) centers, to quinones in the respiratory chain. The immediate electron acceptor for the enzyme in this species is believed to be ubiquinone. Couples the redox reaction to proton translocation (for every two electrons transferred, four hydrogen ions are translocated across the cytoplasmic membrane), and thus conserves the redox energy in a proton gradient. This subunit may bind ubiquinone.</text>
</comment>
<feature type="transmembrane region" description="Helical" evidence="5">
    <location>
        <begin position="116"/>
        <end position="136"/>
    </location>
</feature>
<dbReference type="EMBL" id="RJVO01000005">
    <property type="protein sequence ID" value="ROH89088.1"/>
    <property type="molecule type" value="Genomic_DNA"/>
</dbReference>
<dbReference type="GO" id="GO:0016655">
    <property type="term" value="F:oxidoreductase activity, acting on NAD(P)H, quinone or similar compound as acceptor"/>
    <property type="evidence" value="ECO:0007669"/>
    <property type="project" value="UniProtKB-UniRule"/>
</dbReference>
<dbReference type="PROSITE" id="PS00667">
    <property type="entry name" value="COMPLEX1_ND1_1"/>
    <property type="match status" value="1"/>
</dbReference>
<dbReference type="PANTHER" id="PTHR11432:SF3">
    <property type="entry name" value="NADH-UBIQUINONE OXIDOREDUCTASE CHAIN 1"/>
    <property type="match status" value="1"/>
</dbReference>
<reference evidence="7 8" key="1">
    <citation type="submission" date="2018-10" db="EMBL/GenBank/DDBJ databases">
        <authorList>
            <person name="Chen W.-M."/>
        </authorList>
    </citation>
    <scope>NUCLEOTIDE SEQUENCE [LARGE SCALE GENOMIC DNA]</scope>
    <source>
        <strain evidence="7 8">THS-13</strain>
    </source>
</reference>
<keyword evidence="8" id="KW-1185">Reference proteome</keyword>
<dbReference type="InterPro" id="IPR001694">
    <property type="entry name" value="NADH_UbQ_OxRdtase_su1/FPO"/>
</dbReference>
<dbReference type="GO" id="GO:0005886">
    <property type="term" value="C:plasma membrane"/>
    <property type="evidence" value="ECO:0007669"/>
    <property type="project" value="UniProtKB-SubCell"/>
</dbReference>
<feature type="transmembrane region" description="Helical" evidence="5">
    <location>
        <begin position="316"/>
        <end position="337"/>
    </location>
</feature>
<gene>
    <name evidence="5 7" type="primary">nuoH</name>
    <name evidence="7" type="ORF">ED208_11800</name>
</gene>
<evidence type="ECO:0000313" key="7">
    <source>
        <dbReference type="EMBL" id="ROH89088.1"/>
    </source>
</evidence>
<organism evidence="7 8">
    <name type="scientific">Stagnimonas aquatica</name>
    <dbReference type="NCBI Taxonomy" id="2689987"/>
    <lineage>
        <taxon>Bacteria</taxon>
        <taxon>Pseudomonadati</taxon>
        <taxon>Pseudomonadota</taxon>
        <taxon>Gammaproteobacteria</taxon>
        <taxon>Nevskiales</taxon>
        <taxon>Nevskiaceae</taxon>
        <taxon>Stagnimonas</taxon>
    </lineage>
</organism>
<dbReference type="AlphaFoldDB" id="A0A3N0V9S9"/>
<dbReference type="HAMAP" id="MF_01350">
    <property type="entry name" value="NDH1_NuoH"/>
    <property type="match status" value="1"/>
</dbReference>
<dbReference type="NCBIfam" id="NF004740">
    <property type="entry name" value="PRK06076.1-1"/>
    <property type="match status" value="1"/>
</dbReference>
<evidence type="ECO:0000256" key="4">
    <source>
        <dbReference type="ARBA" id="ARBA00023136"/>
    </source>
</evidence>
<dbReference type="InParanoid" id="A0A3N0V9S9"/>
<dbReference type="GO" id="GO:0048038">
    <property type="term" value="F:quinone binding"/>
    <property type="evidence" value="ECO:0007669"/>
    <property type="project" value="UniProtKB-KW"/>
</dbReference>
<keyword evidence="5" id="KW-0874">Quinone</keyword>
<feature type="transmembrane region" description="Helical" evidence="5">
    <location>
        <begin position="82"/>
        <end position="104"/>
    </location>
</feature>
<dbReference type="NCBIfam" id="NF004741">
    <property type="entry name" value="PRK06076.1-2"/>
    <property type="match status" value="1"/>
</dbReference>
<dbReference type="InterPro" id="IPR018086">
    <property type="entry name" value="NADH_UbQ_OxRdtase_su1_CS"/>
</dbReference>
<dbReference type="GO" id="GO:0009060">
    <property type="term" value="P:aerobic respiration"/>
    <property type="evidence" value="ECO:0007669"/>
    <property type="project" value="TreeGrafter"/>
</dbReference>
<comment type="subcellular location">
    <subcellularLocation>
        <location evidence="5 6">Cell membrane</location>
        <topology evidence="5 6">Multi-pass membrane protein</topology>
    </subcellularLocation>
    <subcellularLocation>
        <location evidence="1">Membrane</location>
        <topology evidence="1">Multi-pass membrane protein</topology>
    </subcellularLocation>
</comment>
<accession>A0A3N0V9S9</accession>
<feature type="transmembrane region" description="Helical" evidence="5">
    <location>
        <begin position="243"/>
        <end position="261"/>
    </location>
</feature>
<feature type="transmembrane region" description="Helical" evidence="5">
    <location>
        <begin position="12"/>
        <end position="33"/>
    </location>
</feature>
<evidence type="ECO:0000256" key="6">
    <source>
        <dbReference type="RuleBase" id="RU000471"/>
    </source>
</evidence>
<dbReference type="GO" id="GO:0003954">
    <property type="term" value="F:NADH dehydrogenase activity"/>
    <property type="evidence" value="ECO:0007669"/>
    <property type="project" value="TreeGrafter"/>
</dbReference>
<evidence type="ECO:0000256" key="2">
    <source>
        <dbReference type="ARBA" id="ARBA00022692"/>
    </source>
</evidence>
<protein>
    <recommendedName>
        <fullName evidence="5">NADH-quinone oxidoreductase subunit H</fullName>
        <ecNumber evidence="5">7.1.1.-</ecNumber>
    </recommendedName>
    <alternativeName>
        <fullName evidence="5">NADH dehydrogenase I subunit H</fullName>
    </alternativeName>
    <alternativeName>
        <fullName evidence="5">NDH-1 subunit H</fullName>
    </alternativeName>
</protein>
<keyword evidence="5 6" id="KW-0520">NAD</keyword>
<dbReference type="Proteomes" id="UP000282106">
    <property type="component" value="Unassembled WGS sequence"/>
</dbReference>
<evidence type="ECO:0000313" key="8">
    <source>
        <dbReference type="Proteomes" id="UP000282106"/>
    </source>
</evidence>
<dbReference type="Pfam" id="PF00146">
    <property type="entry name" value="NADHdh"/>
    <property type="match status" value="1"/>
</dbReference>
<dbReference type="EC" id="7.1.1.-" evidence="5"/>
<sequence>MFSWITPDLIAIVWGMVKAIIILLGMVLTAAYMIWLERRLLALWQDRYGPNRVGPLGLGQVIADMIKIFFKEDWMPPFADKFTFVLAPFLAMSLMMLAFVFIPMTPNWGVSNTNMALLFFLAIAGLAVYAVMLGGWASNSKYSLLGGLRSTAQTISYEVFMGLALMGVVIQAGSFNLRDIVAAQDGLWNVFPQILGFIAWVPAALAVVHRTPFDLPEAESELVQGYHTEYSGMKFGMFMVSEYVGIVMVSGLTVTLFFGGWDAPLWFDRIPGIGAFLGEQIPFVWFAAKTFIFMAGYILVRAALPRPRYDQIMSAAWLWCLPIALINLLITGAVVLWRAGA</sequence>
<keyword evidence="3 5" id="KW-1133">Transmembrane helix</keyword>
<keyword evidence="5" id="KW-1003">Cell membrane</keyword>
<keyword evidence="4 5" id="KW-0472">Membrane</keyword>
<evidence type="ECO:0000256" key="1">
    <source>
        <dbReference type="ARBA" id="ARBA00004141"/>
    </source>
</evidence>
<comment type="subunit">
    <text evidence="5">NDH-1 is composed of 14 different subunits. Subunits NuoA, H, J, K, L, M, N constitute the membrane sector of the complex.</text>
</comment>
<keyword evidence="5" id="KW-1278">Translocase</keyword>
<dbReference type="PANTHER" id="PTHR11432">
    <property type="entry name" value="NADH DEHYDROGENASE SUBUNIT 1"/>
    <property type="match status" value="1"/>
</dbReference>
<feature type="transmembrane region" description="Helical" evidence="5">
    <location>
        <begin position="281"/>
        <end position="304"/>
    </location>
</feature>
<proteinExistence type="inferred from homology"/>
<evidence type="ECO:0000256" key="5">
    <source>
        <dbReference type="HAMAP-Rule" id="MF_01350"/>
    </source>
</evidence>
<evidence type="ECO:0000256" key="3">
    <source>
        <dbReference type="ARBA" id="ARBA00022989"/>
    </source>
</evidence>
<keyword evidence="2 5" id="KW-0812">Transmembrane</keyword>
<name>A0A3N0V9S9_9GAMM</name>
<comment type="catalytic activity">
    <reaction evidence="5">
        <text>a quinone + NADH + 5 H(+)(in) = a quinol + NAD(+) + 4 H(+)(out)</text>
        <dbReference type="Rhea" id="RHEA:57888"/>
        <dbReference type="ChEBI" id="CHEBI:15378"/>
        <dbReference type="ChEBI" id="CHEBI:24646"/>
        <dbReference type="ChEBI" id="CHEBI:57540"/>
        <dbReference type="ChEBI" id="CHEBI:57945"/>
        <dbReference type="ChEBI" id="CHEBI:132124"/>
    </reaction>
</comment>
<comment type="caution">
    <text evidence="7">The sequence shown here is derived from an EMBL/GenBank/DDBJ whole genome shotgun (WGS) entry which is preliminary data.</text>
</comment>
<dbReference type="FunCoup" id="A0A3N0V9S9">
    <property type="interactions" value="193"/>
</dbReference>
<feature type="transmembrane region" description="Helical" evidence="5">
    <location>
        <begin position="187"/>
        <end position="208"/>
    </location>
</feature>
<dbReference type="PROSITE" id="PS00668">
    <property type="entry name" value="COMPLEX1_ND1_2"/>
    <property type="match status" value="1"/>
</dbReference>
<keyword evidence="7" id="KW-0560">Oxidoreductase</keyword>
<feature type="transmembrane region" description="Helical" evidence="5">
    <location>
        <begin position="157"/>
        <end position="175"/>
    </location>
</feature>